<evidence type="ECO:0000313" key="2">
    <source>
        <dbReference type="EMBL" id="TGM73365.1"/>
    </source>
</evidence>
<proteinExistence type="predicted"/>
<feature type="domain" description="DUF1554" evidence="1">
    <location>
        <begin position="12"/>
        <end position="62"/>
    </location>
</feature>
<accession>A0ABY2NXV3</accession>
<dbReference type="InterPro" id="IPR011448">
    <property type="entry name" value="DUF1554"/>
</dbReference>
<gene>
    <name evidence="2" type="ORF">EHR01_15670</name>
</gene>
<dbReference type="RefSeq" id="WP_135697401.1">
    <property type="nucleotide sequence ID" value="NZ_RQHK01000017.1"/>
</dbReference>
<dbReference type="Pfam" id="PF07588">
    <property type="entry name" value="DUF1554"/>
    <property type="match status" value="1"/>
</dbReference>
<evidence type="ECO:0000259" key="1">
    <source>
        <dbReference type="Pfam" id="PF07588"/>
    </source>
</evidence>
<organism evidence="2 3">
    <name type="scientific">Leptospira mtsangambouensis</name>
    <dbReference type="NCBI Taxonomy" id="2484912"/>
    <lineage>
        <taxon>Bacteria</taxon>
        <taxon>Pseudomonadati</taxon>
        <taxon>Spirochaetota</taxon>
        <taxon>Spirochaetia</taxon>
        <taxon>Leptospirales</taxon>
        <taxon>Leptospiraceae</taxon>
        <taxon>Leptospira</taxon>
    </lineage>
</organism>
<reference evidence="3" key="1">
    <citation type="journal article" date="2019" name="PLoS Negl. Trop. Dis.">
        <title>Revisiting the worldwide diversity of Leptospira species in the environment.</title>
        <authorList>
            <person name="Vincent A.T."/>
            <person name="Schiettekatte O."/>
            <person name="Bourhy P."/>
            <person name="Veyrier F.J."/>
            <person name="Picardeau M."/>
        </authorList>
    </citation>
    <scope>NUCLEOTIDE SEQUENCE [LARGE SCALE GENOMIC DNA]</scope>
    <source>
        <strain evidence="3">201601298</strain>
    </source>
</reference>
<comment type="caution">
    <text evidence="2">The sequence shown here is derived from an EMBL/GenBank/DDBJ whole genome shotgun (WGS) entry which is preliminary data.</text>
</comment>
<protein>
    <submittedName>
        <fullName evidence="2">DUF1554 domain-containing protein</fullName>
    </submittedName>
</protein>
<dbReference type="Proteomes" id="UP000297940">
    <property type="component" value="Unassembled WGS sequence"/>
</dbReference>
<dbReference type="EMBL" id="RQHK01000017">
    <property type="protein sequence ID" value="TGM73365.1"/>
    <property type="molecule type" value="Genomic_DNA"/>
</dbReference>
<sequence>MFIATPTAPINAGNSGFDTHCNNSTNIPSSTTVYKALVSDGTKRRVCSNANCSGETSEHIHWSH</sequence>
<keyword evidence="3" id="KW-1185">Reference proteome</keyword>
<name>A0ABY2NXV3_9LEPT</name>
<evidence type="ECO:0000313" key="3">
    <source>
        <dbReference type="Proteomes" id="UP000297940"/>
    </source>
</evidence>